<dbReference type="PROSITE" id="PS00889">
    <property type="entry name" value="CNMP_BINDING_2"/>
    <property type="match status" value="1"/>
</dbReference>
<evidence type="ECO:0000256" key="4">
    <source>
        <dbReference type="ARBA" id="ARBA00022989"/>
    </source>
</evidence>
<evidence type="ECO:0000256" key="6">
    <source>
        <dbReference type="ARBA" id="ARBA00023136"/>
    </source>
</evidence>
<dbReference type="InterPro" id="IPR000595">
    <property type="entry name" value="cNMP-bd_dom"/>
</dbReference>
<keyword evidence="7" id="KW-1071">Ligand-gated ion channel</keyword>
<evidence type="ECO:0000256" key="2">
    <source>
        <dbReference type="ARBA" id="ARBA00022448"/>
    </source>
</evidence>
<evidence type="ECO:0000256" key="8">
    <source>
        <dbReference type="ARBA" id="ARBA00023303"/>
    </source>
</evidence>
<keyword evidence="2" id="KW-0813">Transport</keyword>
<gene>
    <name evidence="10" type="ORF">DC28_07955</name>
</gene>
<dbReference type="GO" id="GO:0044877">
    <property type="term" value="F:protein-containing complex binding"/>
    <property type="evidence" value="ECO:0007669"/>
    <property type="project" value="TreeGrafter"/>
</dbReference>
<evidence type="ECO:0000313" key="10">
    <source>
        <dbReference type="EMBL" id="KGE72034.1"/>
    </source>
</evidence>
<dbReference type="CDD" id="cd00038">
    <property type="entry name" value="CAP_ED"/>
    <property type="match status" value="1"/>
</dbReference>
<dbReference type="STRING" id="1480694.DC28_07955"/>
<dbReference type="InterPro" id="IPR018488">
    <property type="entry name" value="cNMP-bd_CS"/>
</dbReference>
<dbReference type="Pfam" id="PF00027">
    <property type="entry name" value="cNMP_binding"/>
    <property type="match status" value="1"/>
</dbReference>
<dbReference type="AlphaFoldDB" id="A0A098QWD9"/>
<keyword evidence="3" id="KW-0812">Transmembrane</keyword>
<dbReference type="GO" id="GO:0016020">
    <property type="term" value="C:membrane"/>
    <property type="evidence" value="ECO:0007669"/>
    <property type="project" value="UniProtKB-SubCell"/>
</dbReference>
<keyword evidence="6" id="KW-0472">Membrane</keyword>
<dbReference type="EMBL" id="JNUP01000063">
    <property type="protein sequence ID" value="KGE72034.1"/>
    <property type="molecule type" value="Genomic_DNA"/>
</dbReference>
<evidence type="ECO:0000256" key="7">
    <source>
        <dbReference type="ARBA" id="ARBA00023286"/>
    </source>
</evidence>
<keyword evidence="4" id="KW-1133">Transmembrane helix</keyword>
<evidence type="ECO:0000256" key="1">
    <source>
        <dbReference type="ARBA" id="ARBA00004141"/>
    </source>
</evidence>
<evidence type="ECO:0000256" key="3">
    <source>
        <dbReference type="ARBA" id="ARBA00022692"/>
    </source>
</evidence>
<organism evidence="10 11">
    <name type="scientific">Spirochaeta lutea</name>
    <dbReference type="NCBI Taxonomy" id="1480694"/>
    <lineage>
        <taxon>Bacteria</taxon>
        <taxon>Pseudomonadati</taxon>
        <taxon>Spirochaetota</taxon>
        <taxon>Spirochaetia</taxon>
        <taxon>Spirochaetales</taxon>
        <taxon>Spirochaetaceae</taxon>
        <taxon>Spirochaeta</taxon>
    </lineage>
</organism>
<evidence type="ECO:0000256" key="5">
    <source>
        <dbReference type="ARBA" id="ARBA00023065"/>
    </source>
</evidence>
<dbReference type="Gene3D" id="2.60.120.10">
    <property type="entry name" value="Jelly Rolls"/>
    <property type="match status" value="1"/>
</dbReference>
<dbReference type="InterPro" id="IPR014710">
    <property type="entry name" value="RmlC-like_jellyroll"/>
</dbReference>
<dbReference type="Proteomes" id="UP000029692">
    <property type="component" value="Unassembled WGS sequence"/>
</dbReference>
<proteinExistence type="predicted"/>
<comment type="caution">
    <text evidence="10">The sequence shown here is derived from an EMBL/GenBank/DDBJ whole genome shotgun (WGS) entry which is preliminary data.</text>
</comment>
<accession>A0A098QWD9</accession>
<keyword evidence="11" id="KW-1185">Reference proteome</keyword>
<protein>
    <recommendedName>
        <fullName evidence="9">Cyclic nucleotide-binding domain-containing protein</fullName>
    </recommendedName>
</protein>
<dbReference type="GO" id="GO:0005221">
    <property type="term" value="F:intracellularly cyclic nucleotide-activated monoatomic cation channel activity"/>
    <property type="evidence" value="ECO:0007669"/>
    <property type="project" value="InterPro"/>
</dbReference>
<dbReference type="PANTHER" id="PTHR45638">
    <property type="entry name" value="CYCLIC NUCLEOTIDE-GATED CATION CHANNEL SUBUNIT A"/>
    <property type="match status" value="1"/>
</dbReference>
<comment type="subcellular location">
    <subcellularLocation>
        <location evidence="1">Membrane</location>
        <topology evidence="1">Multi-pass membrane protein</topology>
    </subcellularLocation>
</comment>
<dbReference type="eggNOG" id="COG0664">
    <property type="taxonomic scope" value="Bacteria"/>
</dbReference>
<dbReference type="InterPro" id="IPR018490">
    <property type="entry name" value="cNMP-bd_dom_sf"/>
</dbReference>
<dbReference type="SMART" id="SM00100">
    <property type="entry name" value="cNMP"/>
    <property type="match status" value="1"/>
</dbReference>
<dbReference type="SUPFAM" id="SSF51206">
    <property type="entry name" value="cAMP-binding domain-like"/>
    <property type="match status" value="1"/>
</dbReference>
<sequence>MNVISKDIDTIIPTLENSRLGAHLSREELEMLTGFCELRHYEPGETVIVEGSMGHEMFIVVDQTVVVEISAASTGKNAYVDTLCEGEIIGETALFVNAKRTAHVKAPDGAKLLVLSRPGFFSLLKERGKLGIKFLFMIIYGLIGRLRAANEELAFERRSDSSQGDIDDLIAGMVPDDALRALENLKGNGDGC</sequence>
<keyword evidence="5" id="KW-0406">Ion transport</keyword>
<dbReference type="PANTHER" id="PTHR45638:SF11">
    <property type="entry name" value="CYCLIC NUCLEOTIDE-GATED CATION CHANNEL SUBUNIT A"/>
    <property type="match status" value="1"/>
</dbReference>
<dbReference type="RefSeq" id="WP_037547458.1">
    <property type="nucleotide sequence ID" value="NZ_JNUP01000063.1"/>
</dbReference>
<dbReference type="InterPro" id="IPR050866">
    <property type="entry name" value="CNG_cation_channel"/>
</dbReference>
<evidence type="ECO:0000259" key="9">
    <source>
        <dbReference type="PROSITE" id="PS50042"/>
    </source>
</evidence>
<reference evidence="10 11" key="1">
    <citation type="submission" date="2014-05" db="EMBL/GenBank/DDBJ databases">
        <title>De novo Genome Sequence of Spirocheata sp.</title>
        <authorList>
            <person name="Shivani Y."/>
            <person name="Subhash Y."/>
            <person name="Tushar L."/>
            <person name="Sasikala C."/>
            <person name="Ramana C.V."/>
        </authorList>
    </citation>
    <scope>NUCLEOTIDE SEQUENCE [LARGE SCALE GENOMIC DNA]</scope>
    <source>
        <strain evidence="10 11">JC230</strain>
    </source>
</reference>
<keyword evidence="8" id="KW-0407">Ion channel</keyword>
<feature type="domain" description="Cyclic nucleotide-binding" evidence="9">
    <location>
        <begin position="20"/>
        <end position="124"/>
    </location>
</feature>
<dbReference type="OrthoDB" id="370957at2"/>
<name>A0A098QWD9_9SPIO</name>
<evidence type="ECO:0000313" key="11">
    <source>
        <dbReference type="Proteomes" id="UP000029692"/>
    </source>
</evidence>
<dbReference type="PROSITE" id="PS50042">
    <property type="entry name" value="CNMP_BINDING_3"/>
    <property type="match status" value="1"/>
</dbReference>